<name>A0ABR1TJ99_9PEZI</name>
<dbReference type="EMBL" id="JAQQWM010000009">
    <property type="protein sequence ID" value="KAK8046711.1"/>
    <property type="molecule type" value="Genomic_DNA"/>
</dbReference>
<feature type="region of interest" description="Disordered" evidence="1">
    <location>
        <begin position="1"/>
        <end position="27"/>
    </location>
</feature>
<feature type="compositionally biased region" description="Low complexity" evidence="1">
    <location>
        <begin position="1"/>
        <end position="12"/>
    </location>
</feature>
<evidence type="ECO:0000256" key="1">
    <source>
        <dbReference type="SAM" id="MobiDB-lite"/>
    </source>
</evidence>
<gene>
    <name evidence="3" type="ORF">PG996_014775</name>
</gene>
<accession>A0ABR1TJ99</accession>
<dbReference type="InterPro" id="IPR038883">
    <property type="entry name" value="AN11006-like"/>
</dbReference>
<feature type="domain" description="DUF7730" evidence="2">
    <location>
        <begin position="24"/>
        <end position="165"/>
    </location>
</feature>
<reference evidence="3 4" key="1">
    <citation type="submission" date="2023-01" db="EMBL/GenBank/DDBJ databases">
        <title>Analysis of 21 Apiospora genomes using comparative genomics revels a genus with tremendous synthesis potential of carbohydrate active enzymes and secondary metabolites.</title>
        <authorList>
            <person name="Sorensen T."/>
        </authorList>
    </citation>
    <scope>NUCLEOTIDE SEQUENCE [LARGE SCALE GENOMIC DNA]</scope>
    <source>
        <strain evidence="3 4">CBS 83171</strain>
    </source>
</reference>
<organism evidence="3 4">
    <name type="scientific">Apiospora saccharicola</name>
    <dbReference type="NCBI Taxonomy" id="335842"/>
    <lineage>
        <taxon>Eukaryota</taxon>
        <taxon>Fungi</taxon>
        <taxon>Dikarya</taxon>
        <taxon>Ascomycota</taxon>
        <taxon>Pezizomycotina</taxon>
        <taxon>Sordariomycetes</taxon>
        <taxon>Xylariomycetidae</taxon>
        <taxon>Amphisphaeriales</taxon>
        <taxon>Apiosporaceae</taxon>
        <taxon>Apiospora</taxon>
    </lineage>
</organism>
<dbReference type="PANTHER" id="PTHR42085">
    <property type="entry name" value="F-BOX DOMAIN-CONTAINING PROTEIN"/>
    <property type="match status" value="1"/>
</dbReference>
<feature type="region of interest" description="Disordered" evidence="1">
    <location>
        <begin position="48"/>
        <end position="81"/>
    </location>
</feature>
<proteinExistence type="predicted"/>
<evidence type="ECO:0000313" key="3">
    <source>
        <dbReference type="EMBL" id="KAK8046711.1"/>
    </source>
</evidence>
<sequence length="240" mass="26629">MDVSTTTTTTTTPMPFTNMDHTTNSPTLMGLPVELRLEIYSYLLTIPEEDDHKSPSGSSTPTTRPPMKRNSSSYSSSCCSTPKPVELYPQILRTCRQTYDEAVEVLYATNKFAAHSSMLTTFPRLHKGSAPVAAAHLSQLIRRFTLRLRLDVAPTFDAAQATQLLSGLDELDVDGWQAQYLGADIGALRMLEGVRGVKRARVWAGGYEAYAHWLQNNSIGEPLDEFHEESDFDSTSSEDM</sequence>
<dbReference type="PANTHER" id="PTHR42085:SF4">
    <property type="entry name" value="F-BOX DOMAIN-CONTAINING PROTEIN"/>
    <property type="match status" value="1"/>
</dbReference>
<dbReference type="InterPro" id="IPR056632">
    <property type="entry name" value="DUF7730"/>
</dbReference>
<keyword evidence="4" id="KW-1185">Reference proteome</keyword>
<dbReference type="Pfam" id="PF24864">
    <property type="entry name" value="DUF7730"/>
    <property type="match status" value="1"/>
</dbReference>
<protein>
    <recommendedName>
        <fullName evidence="2">DUF7730 domain-containing protein</fullName>
    </recommendedName>
</protein>
<feature type="compositionally biased region" description="Polar residues" evidence="1">
    <location>
        <begin position="13"/>
        <end position="27"/>
    </location>
</feature>
<feature type="compositionally biased region" description="Low complexity" evidence="1">
    <location>
        <begin position="71"/>
        <end position="80"/>
    </location>
</feature>
<comment type="caution">
    <text evidence="3">The sequence shown here is derived from an EMBL/GenBank/DDBJ whole genome shotgun (WGS) entry which is preliminary data.</text>
</comment>
<evidence type="ECO:0000313" key="4">
    <source>
        <dbReference type="Proteomes" id="UP001446871"/>
    </source>
</evidence>
<dbReference type="Proteomes" id="UP001446871">
    <property type="component" value="Unassembled WGS sequence"/>
</dbReference>
<evidence type="ECO:0000259" key="2">
    <source>
        <dbReference type="Pfam" id="PF24864"/>
    </source>
</evidence>